<accession>A0ABY5GJF9</accession>
<proteinExistence type="predicted"/>
<organism evidence="1 2">
    <name type="scientific">Photobacterium atrarenae</name>
    <dbReference type="NCBI Taxonomy" id="865757"/>
    <lineage>
        <taxon>Bacteria</taxon>
        <taxon>Pseudomonadati</taxon>
        <taxon>Pseudomonadota</taxon>
        <taxon>Gammaproteobacteria</taxon>
        <taxon>Vibrionales</taxon>
        <taxon>Vibrionaceae</taxon>
        <taxon>Photobacterium</taxon>
    </lineage>
</organism>
<dbReference type="EMBL" id="CP101509">
    <property type="protein sequence ID" value="UTV29452.1"/>
    <property type="molecule type" value="Genomic_DNA"/>
</dbReference>
<protein>
    <submittedName>
        <fullName evidence="1">Uncharacterized protein</fullName>
    </submittedName>
</protein>
<evidence type="ECO:0000313" key="1">
    <source>
        <dbReference type="EMBL" id="UTV29452.1"/>
    </source>
</evidence>
<reference evidence="1" key="1">
    <citation type="submission" date="2022-07" db="EMBL/GenBank/DDBJ databases">
        <title>Genome sequencing of Photobacterium atrarenae GJH2-4.</title>
        <authorList>
            <person name="Park S.-J."/>
        </authorList>
    </citation>
    <scope>NUCLEOTIDE SEQUENCE</scope>
    <source>
        <strain evidence="1">GJH2-4</strain>
    </source>
</reference>
<dbReference type="RefSeq" id="WP_255390768.1">
    <property type="nucleotide sequence ID" value="NZ_CP101509.1"/>
</dbReference>
<sequence length="163" mass="18068">MIRFIQLIVALSLLGGVGYFILQDAMNASDDGPKYKYLASKYRPESEEHRNLYLHHASMQDIPMPVGNWEAFAGPSRHFLLKVNEKGGFVLSINPNANDTSEGAITGMLTITGQAFKAHHVVGSAKQIIPKSGHLIVKAYSDSEYQVIHPQTMEVIRFERIAG</sequence>
<keyword evidence="2" id="KW-1185">Reference proteome</keyword>
<dbReference type="Proteomes" id="UP001057998">
    <property type="component" value="Chromosome 2"/>
</dbReference>
<name>A0ABY5GJF9_9GAMM</name>
<gene>
    <name evidence="1" type="ORF">NNL38_20755</name>
</gene>
<evidence type="ECO:0000313" key="2">
    <source>
        <dbReference type="Proteomes" id="UP001057998"/>
    </source>
</evidence>